<evidence type="ECO:0000256" key="8">
    <source>
        <dbReference type="ARBA" id="ARBA00023065"/>
    </source>
</evidence>
<dbReference type="PRINTS" id="PR00253">
    <property type="entry name" value="GABAARECEPTR"/>
</dbReference>
<dbReference type="FunFam" id="2.70.170.10:FF:000045">
    <property type="entry name" value="Predicted protein"/>
    <property type="match status" value="1"/>
</dbReference>
<dbReference type="Pfam" id="PF02931">
    <property type="entry name" value="Neur_chan_LBD"/>
    <property type="match status" value="1"/>
</dbReference>
<feature type="transmembrane region" description="Helical" evidence="11">
    <location>
        <begin position="351"/>
        <end position="373"/>
    </location>
</feature>
<dbReference type="GO" id="GO:0005886">
    <property type="term" value="C:plasma membrane"/>
    <property type="evidence" value="ECO:0007669"/>
    <property type="project" value="UniProtKB-SubCell"/>
</dbReference>
<dbReference type="InterPro" id="IPR006029">
    <property type="entry name" value="Neurotrans-gated_channel_TM"/>
</dbReference>
<comment type="subcellular location">
    <subcellularLocation>
        <location evidence="2">Cell membrane</location>
    </subcellularLocation>
    <subcellularLocation>
        <location evidence="1">Membrane</location>
        <topology evidence="1">Multi-pass membrane protein</topology>
    </subcellularLocation>
</comment>
<dbReference type="AlphaFoldDB" id="A0ABD0JFG1"/>
<keyword evidence="9 11" id="KW-0472">Membrane</keyword>
<comment type="similarity">
    <text evidence="11">Belongs to the ligand-gated ion channel (TC 1.A.9) family.</text>
</comment>
<reference evidence="15 16" key="1">
    <citation type="journal article" date="2023" name="Sci. Data">
        <title>Genome assembly of the Korean intertidal mud-creeper Batillaria attramentaria.</title>
        <authorList>
            <person name="Patra A.K."/>
            <person name="Ho P.T."/>
            <person name="Jun S."/>
            <person name="Lee S.J."/>
            <person name="Kim Y."/>
            <person name="Won Y.J."/>
        </authorList>
    </citation>
    <scope>NUCLEOTIDE SEQUENCE [LARGE SCALE GENOMIC DNA]</scope>
    <source>
        <strain evidence="15">Wonlab-2016</strain>
    </source>
</reference>
<sequence>MVCNLPAVQYFGIRNHAPGLLRTTEGAMASQWDLHVTMDKYGRFCGSLILLSELSLDSERQGVRVGKPDEETETTLEVKREIDSLLDNGTYDRTMRPHYQLGQATRVEVDVVLNTLGPVNELDMEMSASFYFRQQWQDPRLAFSAFSRMNTSLLLNHRRVDSLWLPDIYFSQGKKEESHDVTVPNLLIRLHPDGTILYSQRLTVTFQCLLDLRKFPLDEQTCHVRMESYSHTTDDMYFAWSSERKSLAILENAHIPDFVLTKITAHDCTATYATGTFPCLEARLRLSRQIGFYMTQIYIPSVLTVSLSWVSFWLEAQAIPARISVGLLTVLTITTQSSGLPRVPYIKSIDVWMSVCLVFVFAAYMQYAFVTVFSRRHRKMLTTSMSSSNLQANTANQKSSSPETMTSVNGSTSNGDGGRERRGSGGETGSGFKPRRPTSFTLRRQSSVWWGFYDEPRDLGRAVDKWSRILFPSTFIIFNVFYWVFYTQVD</sequence>
<dbReference type="Gene3D" id="1.20.58.390">
    <property type="entry name" value="Neurotransmitter-gated ion-channel transmembrane domain"/>
    <property type="match status" value="1"/>
</dbReference>
<dbReference type="SUPFAM" id="SSF90112">
    <property type="entry name" value="Neurotransmitter-gated ion-channel transmembrane pore"/>
    <property type="match status" value="1"/>
</dbReference>
<dbReference type="PRINTS" id="PR00252">
    <property type="entry name" value="NRIONCHANNEL"/>
</dbReference>
<feature type="region of interest" description="Disordered" evidence="12">
    <location>
        <begin position="388"/>
        <end position="438"/>
    </location>
</feature>
<feature type="transmembrane region" description="Helical" evidence="11">
    <location>
        <begin position="321"/>
        <end position="339"/>
    </location>
</feature>
<dbReference type="InterPro" id="IPR006202">
    <property type="entry name" value="Neur_chan_lig-bd"/>
</dbReference>
<organism evidence="15 16">
    <name type="scientific">Batillaria attramentaria</name>
    <dbReference type="NCBI Taxonomy" id="370345"/>
    <lineage>
        <taxon>Eukaryota</taxon>
        <taxon>Metazoa</taxon>
        <taxon>Spiralia</taxon>
        <taxon>Lophotrochozoa</taxon>
        <taxon>Mollusca</taxon>
        <taxon>Gastropoda</taxon>
        <taxon>Caenogastropoda</taxon>
        <taxon>Sorbeoconcha</taxon>
        <taxon>Cerithioidea</taxon>
        <taxon>Batillariidae</taxon>
        <taxon>Batillaria</taxon>
    </lineage>
</organism>
<dbReference type="PROSITE" id="PS00236">
    <property type="entry name" value="NEUROTR_ION_CHANNEL"/>
    <property type="match status" value="1"/>
</dbReference>
<feature type="transmembrane region" description="Helical" evidence="11">
    <location>
        <begin position="290"/>
        <end position="314"/>
    </location>
</feature>
<dbReference type="CDD" id="cd19049">
    <property type="entry name" value="LGIC_TM_anion"/>
    <property type="match status" value="1"/>
</dbReference>
<feature type="compositionally biased region" description="Polar residues" evidence="12">
    <location>
        <begin position="388"/>
        <end position="414"/>
    </location>
</feature>
<dbReference type="NCBIfam" id="TIGR00860">
    <property type="entry name" value="LIC"/>
    <property type="match status" value="1"/>
</dbReference>
<evidence type="ECO:0000259" key="13">
    <source>
        <dbReference type="Pfam" id="PF02931"/>
    </source>
</evidence>
<dbReference type="Pfam" id="PF02932">
    <property type="entry name" value="Neur_chan_memb"/>
    <property type="match status" value="1"/>
</dbReference>
<dbReference type="InterPro" id="IPR018000">
    <property type="entry name" value="Neurotransmitter_ion_chnl_CS"/>
</dbReference>
<dbReference type="InterPro" id="IPR036734">
    <property type="entry name" value="Neur_chan_lig-bd_sf"/>
</dbReference>
<dbReference type="Gene3D" id="2.70.170.10">
    <property type="entry name" value="Neurotransmitter-gated ion-channel ligand-binding domain"/>
    <property type="match status" value="1"/>
</dbReference>
<evidence type="ECO:0000313" key="16">
    <source>
        <dbReference type="Proteomes" id="UP001519460"/>
    </source>
</evidence>
<comment type="caution">
    <text evidence="15">The sequence shown here is derived from an EMBL/GenBank/DDBJ whole genome shotgun (WGS) entry which is preliminary data.</text>
</comment>
<keyword evidence="4" id="KW-1003">Cell membrane</keyword>
<dbReference type="InterPro" id="IPR006028">
    <property type="entry name" value="GABAA/Glycine_rcpt"/>
</dbReference>
<keyword evidence="6" id="KW-0732">Signal</keyword>
<dbReference type="Proteomes" id="UP001519460">
    <property type="component" value="Unassembled WGS sequence"/>
</dbReference>
<feature type="domain" description="Neurotransmitter-gated ion-channel ligand-binding" evidence="13">
    <location>
        <begin position="80"/>
        <end position="268"/>
    </location>
</feature>
<dbReference type="InterPro" id="IPR038050">
    <property type="entry name" value="Neuro_actylchol_rec"/>
</dbReference>
<accession>A0ABD0JFG1</accession>
<evidence type="ECO:0000256" key="11">
    <source>
        <dbReference type="RuleBase" id="RU000687"/>
    </source>
</evidence>
<keyword evidence="8 11" id="KW-0406">Ion transport</keyword>
<feature type="transmembrane region" description="Helical" evidence="11">
    <location>
        <begin position="469"/>
        <end position="486"/>
    </location>
</feature>
<evidence type="ECO:0000256" key="4">
    <source>
        <dbReference type="ARBA" id="ARBA00022475"/>
    </source>
</evidence>
<evidence type="ECO:0000256" key="1">
    <source>
        <dbReference type="ARBA" id="ARBA00004141"/>
    </source>
</evidence>
<dbReference type="PANTHER" id="PTHR18945">
    <property type="entry name" value="NEUROTRANSMITTER GATED ION CHANNEL"/>
    <property type="match status" value="1"/>
</dbReference>
<keyword evidence="7 11" id="KW-1133">Transmembrane helix</keyword>
<dbReference type="EMBL" id="JACVVK020000467">
    <property type="protein sequence ID" value="KAK7473504.1"/>
    <property type="molecule type" value="Genomic_DNA"/>
</dbReference>
<dbReference type="InterPro" id="IPR006201">
    <property type="entry name" value="Neur_channel"/>
</dbReference>
<dbReference type="GO" id="GO:0034220">
    <property type="term" value="P:monoatomic ion transmembrane transport"/>
    <property type="evidence" value="ECO:0007669"/>
    <property type="project" value="UniProtKB-KW"/>
</dbReference>
<keyword evidence="10 11" id="KW-0407">Ion channel</keyword>
<evidence type="ECO:0000259" key="14">
    <source>
        <dbReference type="Pfam" id="PF02932"/>
    </source>
</evidence>
<keyword evidence="3 11" id="KW-0813">Transport</keyword>
<dbReference type="SUPFAM" id="SSF63712">
    <property type="entry name" value="Nicotinic receptor ligand binding domain-like"/>
    <property type="match status" value="1"/>
</dbReference>
<evidence type="ECO:0000256" key="12">
    <source>
        <dbReference type="SAM" id="MobiDB-lite"/>
    </source>
</evidence>
<evidence type="ECO:0000256" key="5">
    <source>
        <dbReference type="ARBA" id="ARBA00022692"/>
    </source>
</evidence>
<evidence type="ECO:0000313" key="15">
    <source>
        <dbReference type="EMBL" id="KAK7473504.1"/>
    </source>
</evidence>
<dbReference type="CDD" id="cd18987">
    <property type="entry name" value="LGIC_ECD_anion"/>
    <property type="match status" value="1"/>
</dbReference>
<evidence type="ECO:0000256" key="7">
    <source>
        <dbReference type="ARBA" id="ARBA00022989"/>
    </source>
</evidence>
<evidence type="ECO:0000256" key="10">
    <source>
        <dbReference type="ARBA" id="ARBA00023303"/>
    </source>
</evidence>
<name>A0ABD0JFG1_9CAEN</name>
<evidence type="ECO:0000256" key="6">
    <source>
        <dbReference type="ARBA" id="ARBA00022729"/>
    </source>
</evidence>
<gene>
    <name evidence="15" type="ORF">BaRGS_00035257</name>
</gene>
<protein>
    <submittedName>
        <fullName evidence="15">Uncharacterized protein</fullName>
    </submittedName>
</protein>
<proteinExistence type="inferred from homology"/>
<evidence type="ECO:0000256" key="2">
    <source>
        <dbReference type="ARBA" id="ARBA00004236"/>
    </source>
</evidence>
<dbReference type="InterPro" id="IPR036719">
    <property type="entry name" value="Neuro-gated_channel_TM_sf"/>
</dbReference>
<evidence type="ECO:0000256" key="3">
    <source>
        <dbReference type="ARBA" id="ARBA00022448"/>
    </source>
</evidence>
<feature type="domain" description="Neurotransmitter-gated ion-channel transmembrane" evidence="14">
    <location>
        <begin position="297"/>
        <end position="397"/>
    </location>
</feature>
<evidence type="ECO:0000256" key="9">
    <source>
        <dbReference type="ARBA" id="ARBA00023136"/>
    </source>
</evidence>
<keyword evidence="5 11" id="KW-0812">Transmembrane</keyword>
<keyword evidence="16" id="KW-1185">Reference proteome</keyword>